<dbReference type="Pfam" id="PF03649">
    <property type="entry name" value="UPF0014"/>
    <property type="match status" value="1"/>
</dbReference>
<sequence>MDDLADDLVAHLGFAAGLVVMTGVTVALGLRAGLGLGWLPARALLRAAVQLSVVALLLRAVLDVPGLVVGFVALMLTTATWTSGSRLRGLWRGRLAALLGVLAGATTSLGLILVLRLVDLDVRYVVATAGIVIGSAMSAATLGGRRFAESARLRRDEVEGWLALGATPAVAHRELGRVAVREAVLPNLDQTRSTGLVTLPGAFVGAIFGGASPAEAAQFQLVVLAGVVLAMVTSGIVVTTVAGRSPYVVTDE</sequence>
<evidence type="ECO:0000256" key="5">
    <source>
        <dbReference type="ARBA" id="ARBA00023136"/>
    </source>
</evidence>
<dbReference type="GO" id="GO:0005886">
    <property type="term" value="C:plasma membrane"/>
    <property type="evidence" value="ECO:0007669"/>
    <property type="project" value="TreeGrafter"/>
</dbReference>
<keyword evidence="7" id="KW-1185">Reference proteome</keyword>
<dbReference type="STRING" id="1045774.SAMN05421872_11412"/>
<keyword evidence="4" id="KW-1133">Transmembrane helix</keyword>
<comment type="similarity">
    <text evidence="2">Belongs to the UPF0014 family.</text>
</comment>
<dbReference type="PANTHER" id="PTHR30028">
    <property type="entry name" value="UPF0014 INNER MEMBRANE PROTEIN YBBM-RELATED"/>
    <property type="match status" value="1"/>
</dbReference>
<dbReference type="PANTHER" id="PTHR30028:SF0">
    <property type="entry name" value="PROTEIN ALUMINUM SENSITIVE 3"/>
    <property type="match status" value="1"/>
</dbReference>
<keyword evidence="3" id="KW-0812">Transmembrane</keyword>
<dbReference type="Proteomes" id="UP000199034">
    <property type="component" value="Unassembled WGS sequence"/>
</dbReference>
<keyword evidence="5" id="KW-0472">Membrane</keyword>
<dbReference type="InterPro" id="IPR005226">
    <property type="entry name" value="UPF0014_fam"/>
</dbReference>
<evidence type="ECO:0000256" key="3">
    <source>
        <dbReference type="ARBA" id="ARBA00022692"/>
    </source>
</evidence>
<protein>
    <submittedName>
        <fullName evidence="6">Putative ABC transport system permease protein</fullName>
    </submittedName>
</protein>
<accession>A0A1G6ZRH9</accession>
<gene>
    <name evidence="6" type="ORF">SAMN05421872_11412</name>
</gene>
<evidence type="ECO:0000256" key="4">
    <source>
        <dbReference type="ARBA" id="ARBA00022989"/>
    </source>
</evidence>
<evidence type="ECO:0000313" key="6">
    <source>
        <dbReference type="EMBL" id="SDE04983.1"/>
    </source>
</evidence>
<evidence type="ECO:0000256" key="1">
    <source>
        <dbReference type="ARBA" id="ARBA00004141"/>
    </source>
</evidence>
<evidence type="ECO:0000313" key="7">
    <source>
        <dbReference type="Proteomes" id="UP000199034"/>
    </source>
</evidence>
<organism evidence="6 7">
    <name type="scientific">Nocardioides lianchengensis</name>
    <dbReference type="NCBI Taxonomy" id="1045774"/>
    <lineage>
        <taxon>Bacteria</taxon>
        <taxon>Bacillati</taxon>
        <taxon>Actinomycetota</taxon>
        <taxon>Actinomycetes</taxon>
        <taxon>Propionibacteriales</taxon>
        <taxon>Nocardioidaceae</taxon>
        <taxon>Nocardioides</taxon>
    </lineage>
</organism>
<reference evidence="6 7" key="1">
    <citation type="submission" date="2016-10" db="EMBL/GenBank/DDBJ databases">
        <authorList>
            <person name="de Groot N.N."/>
        </authorList>
    </citation>
    <scope>NUCLEOTIDE SEQUENCE [LARGE SCALE GENOMIC DNA]</scope>
    <source>
        <strain evidence="6 7">CGMCC 4.6858</strain>
    </source>
</reference>
<evidence type="ECO:0000256" key="2">
    <source>
        <dbReference type="ARBA" id="ARBA00005268"/>
    </source>
</evidence>
<proteinExistence type="inferred from homology"/>
<dbReference type="RefSeq" id="WP_244509515.1">
    <property type="nucleotide sequence ID" value="NZ_FMZM01000014.1"/>
</dbReference>
<dbReference type="EMBL" id="FMZM01000014">
    <property type="protein sequence ID" value="SDE04983.1"/>
    <property type="molecule type" value="Genomic_DNA"/>
</dbReference>
<comment type="subcellular location">
    <subcellularLocation>
        <location evidence="1">Membrane</location>
        <topology evidence="1">Multi-pass membrane protein</topology>
    </subcellularLocation>
</comment>
<name>A0A1G6ZRH9_9ACTN</name>
<dbReference type="AlphaFoldDB" id="A0A1G6ZRH9"/>